<keyword evidence="5 9" id="KW-0949">S-adenosyl-L-methionine</keyword>
<sequence length="473" mass="52471">MTHQLSKSEQTRTPITLHITALTHDGRGIATYDDTHGDKSGKKVFVSHALPTETVTATLTKSKKSYDEADCLDVLTPSPHRTAPMCPHFGVCGGCTLQHFDVDEQIKHKQSVLQNHLAKSGITPATWLSPIVGDRTHYRTKARLGVRYLPKTDRLIVGFRERASNFLTDIGTCPILDRRVGDRLDDLKQLLKTLKIKDSITHLEIAMGENASKEMGDLPSVALIVRHTKPINKADTAKLIHFGKPVNWQVYLQPKGYDSIYRIDSTDKAILPMSHATPPTGGLFYHLPEFGLTLQSSPTDFTQVNLSVNRQMVELACRLLDLKQGERVLDLFCGLGNFSLALAKCVGDTGKVIGVEGSTDMAMRATMNARDNGLANTEFFAQDLTQDFSDKPWVGQVDALLIDPPRTGAWEVMDYLGRFDARRIVYVSCDPATLARDSIRLAEQGYRATHAGVMDMFCHTGHVESIVRFEKVV</sequence>
<feature type="binding site" evidence="9 10">
    <location>
        <position position="303"/>
    </location>
    <ligand>
        <name>S-adenosyl-L-methionine</name>
        <dbReference type="ChEBI" id="CHEBI:59789"/>
    </ligand>
</feature>
<comment type="caution">
    <text evidence="13">The sequence shown here is derived from an EMBL/GenBank/DDBJ whole genome shotgun (WGS) entry which is preliminary data.</text>
</comment>
<reference evidence="13 14" key="1">
    <citation type="submission" date="2016-06" db="EMBL/GenBank/DDBJ databases">
        <title>Draft genome of Moraxella lacunata CCUG 57757A.</title>
        <authorList>
            <person name="Salva-Serra F."/>
            <person name="Engstrom-Jakobsson H."/>
            <person name="Thorell K."/>
            <person name="Gonzales-Siles L."/>
            <person name="Karlsson R."/>
            <person name="Boulund F."/>
            <person name="Engstrand L."/>
            <person name="Kristiansson E."/>
            <person name="Moore E."/>
        </authorList>
    </citation>
    <scope>NUCLEOTIDE SEQUENCE [LARGE SCALE GENOMIC DNA]</scope>
    <source>
        <strain evidence="13 14">CCUG 57757A</strain>
    </source>
</reference>
<dbReference type="PANTHER" id="PTHR11061:SF49">
    <property type="entry name" value="23S RRNA (URACIL(1939)-C(5))-METHYLTRANSFERASE RLMD"/>
    <property type="match status" value="1"/>
</dbReference>
<evidence type="ECO:0000256" key="2">
    <source>
        <dbReference type="ARBA" id="ARBA00022552"/>
    </source>
</evidence>
<evidence type="ECO:0000256" key="6">
    <source>
        <dbReference type="ARBA" id="ARBA00022723"/>
    </source>
</evidence>
<dbReference type="GO" id="GO:0070041">
    <property type="term" value="F:rRNA (uridine-C5-)-methyltransferase activity"/>
    <property type="evidence" value="ECO:0007669"/>
    <property type="project" value="UniProtKB-UniRule"/>
</dbReference>
<dbReference type="EMBL" id="LZMS01000034">
    <property type="protein sequence ID" value="OBX65547.1"/>
    <property type="molecule type" value="Genomic_DNA"/>
</dbReference>
<feature type="binding site" evidence="9 10">
    <location>
        <position position="403"/>
    </location>
    <ligand>
        <name>S-adenosyl-L-methionine</name>
        <dbReference type="ChEBI" id="CHEBI:59789"/>
    </ligand>
</feature>
<dbReference type="NCBIfam" id="NF009639">
    <property type="entry name" value="PRK13168.1"/>
    <property type="match status" value="1"/>
</dbReference>
<evidence type="ECO:0000256" key="3">
    <source>
        <dbReference type="ARBA" id="ARBA00022603"/>
    </source>
</evidence>
<dbReference type="Proteomes" id="UP000092607">
    <property type="component" value="Unassembled WGS sequence"/>
</dbReference>
<dbReference type="AlphaFoldDB" id="A0A1B8Q743"/>
<comment type="similarity">
    <text evidence="9">Belongs to the class I-like SAM-binding methyltransferase superfamily. RNA M5U methyltransferase family. RlmD subfamily.</text>
</comment>
<dbReference type="PANTHER" id="PTHR11061">
    <property type="entry name" value="RNA M5U METHYLTRANSFERASE"/>
    <property type="match status" value="1"/>
</dbReference>
<dbReference type="SUPFAM" id="SSF50249">
    <property type="entry name" value="Nucleic acid-binding proteins"/>
    <property type="match status" value="1"/>
</dbReference>
<gene>
    <name evidence="9" type="primary">rlmD</name>
    <name evidence="13" type="ORF">A9309_02220</name>
</gene>
<dbReference type="InterPro" id="IPR030390">
    <property type="entry name" value="MeTrfase_TrmA_AS"/>
</dbReference>
<dbReference type="InterPro" id="IPR010280">
    <property type="entry name" value="U5_MeTrfase_fam"/>
</dbReference>
<feature type="binding site" evidence="9">
    <location>
        <position position="337"/>
    </location>
    <ligand>
        <name>S-adenosyl-L-methionine</name>
        <dbReference type="ChEBI" id="CHEBI:59789"/>
    </ligand>
</feature>
<comment type="catalytic activity">
    <reaction evidence="9">
        <text>uridine(1939) in 23S rRNA + S-adenosyl-L-methionine = 5-methyluridine(1939) in 23S rRNA + S-adenosyl-L-homocysteine + H(+)</text>
        <dbReference type="Rhea" id="RHEA:42908"/>
        <dbReference type="Rhea" id="RHEA-COMP:10278"/>
        <dbReference type="Rhea" id="RHEA-COMP:10279"/>
        <dbReference type="ChEBI" id="CHEBI:15378"/>
        <dbReference type="ChEBI" id="CHEBI:57856"/>
        <dbReference type="ChEBI" id="CHEBI:59789"/>
        <dbReference type="ChEBI" id="CHEBI:65315"/>
        <dbReference type="ChEBI" id="CHEBI:74447"/>
        <dbReference type="EC" id="2.1.1.190"/>
    </reaction>
</comment>
<feature type="binding site" evidence="9">
    <location>
        <position position="95"/>
    </location>
    <ligand>
        <name>[4Fe-4S] cluster</name>
        <dbReference type="ChEBI" id="CHEBI:49883"/>
    </ligand>
</feature>
<dbReference type="Gene3D" id="3.40.50.150">
    <property type="entry name" value="Vaccinia Virus protein VP39"/>
    <property type="match status" value="1"/>
</dbReference>
<feature type="active site" evidence="11">
    <location>
        <position position="429"/>
    </location>
</feature>
<dbReference type="FunFam" id="2.40.50.140:FF:000097">
    <property type="entry name" value="23S rRNA (uracil(1939)-C(5))-methyltransferase RlmD"/>
    <property type="match status" value="1"/>
</dbReference>
<evidence type="ECO:0000256" key="1">
    <source>
        <dbReference type="ARBA" id="ARBA00022485"/>
    </source>
</evidence>
<dbReference type="GO" id="GO:0070475">
    <property type="term" value="P:rRNA base methylation"/>
    <property type="evidence" value="ECO:0007669"/>
    <property type="project" value="TreeGrafter"/>
</dbReference>
<feature type="binding site" evidence="9">
    <location>
        <position position="86"/>
    </location>
    <ligand>
        <name>[4Fe-4S] cluster</name>
        <dbReference type="ChEBI" id="CHEBI:49883"/>
    </ligand>
</feature>
<feature type="domain" description="TRAM" evidence="12">
    <location>
        <begin position="7"/>
        <end position="73"/>
    </location>
</feature>
<dbReference type="OrthoDB" id="9804590at2"/>
<dbReference type="InterPro" id="IPR029063">
    <property type="entry name" value="SAM-dependent_MTases_sf"/>
</dbReference>
<feature type="binding site" evidence="9">
    <location>
        <position position="173"/>
    </location>
    <ligand>
        <name>[4Fe-4S] cluster</name>
        <dbReference type="ChEBI" id="CHEBI:49883"/>
    </ligand>
</feature>
<evidence type="ECO:0000313" key="14">
    <source>
        <dbReference type="Proteomes" id="UP000092607"/>
    </source>
</evidence>
<dbReference type="EC" id="2.1.1.190" evidence="9"/>
<evidence type="ECO:0000256" key="4">
    <source>
        <dbReference type="ARBA" id="ARBA00022679"/>
    </source>
</evidence>
<evidence type="ECO:0000313" key="13">
    <source>
        <dbReference type="EMBL" id="OBX65547.1"/>
    </source>
</evidence>
<evidence type="ECO:0000259" key="12">
    <source>
        <dbReference type="PROSITE" id="PS50926"/>
    </source>
</evidence>
<evidence type="ECO:0000256" key="8">
    <source>
        <dbReference type="ARBA" id="ARBA00023014"/>
    </source>
</evidence>
<dbReference type="HAMAP" id="MF_01010">
    <property type="entry name" value="23SrRNA_methyltr_RlmD"/>
    <property type="match status" value="1"/>
</dbReference>
<proteinExistence type="inferred from homology"/>
<dbReference type="RefSeq" id="WP_065256604.1">
    <property type="nucleotide sequence ID" value="NZ_JARDJM010000005.1"/>
</dbReference>
<evidence type="ECO:0000256" key="5">
    <source>
        <dbReference type="ARBA" id="ARBA00022691"/>
    </source>
</evidence>
<name>A0A1B8Q743_MORLA</name>
<dbReference type="GO" id="GO:0003723">
    <property type="term" value="F:RNA binding"/>
    <property type="evidence" value="ECO:0007669"/>
    <property type="project" value="InterPro"/>
</dbReference>
<keyword evidence="3 9" id="KW-0489">Methyltransferase</keyword>
<keyword evidence="7 9" id="KW-0408">Iron</keyword>
<dbReference type="InterPro" id="IPR001566">
    <property type="entry name" value="23S_rRNA_MeTrfase_RlmD"/>
</dbReference>
<keyword evidence="6 9" id="KW-0479">Metal-binding</keyword>
<dbReference type="Gene3D" id="2.40.50.1070">
    <property type="match status" value="1"/>
</dbReference>
<dbReference type="InterPro" id="IPR002792">
    <property type="entry name" value="TRAM_dom"/>
</dbReference>
<keyword evidence="1 9" id="KW-0004">4Fe-4S</keyword>
<dbReference type="Gene3D" id="2.40.50.140">
    <property type="entry name" value="Nucleic acid-binding proteins"/>
    <property type="match status" value="1"/>
</dbReference>
<comment type="function">
    <text evidence="9">Catalyzes the formation of 5-methyl-uridine at position 1939 (m5U1939) in 23S rRNA.</text>
</comment>
<dbReference type="NCBIfam" id="TIGR00479">
    <property type="entry name" value="rumA"/>
    <property type="match status" value="1"/>
</dbReference>
<feature type="binding site" evidence="9">
    <location>
        <position position="383"/>
    </location>
    <ligand>
        <name>S-adenosyl-L-methionine</name>
        <dbReference type="ChEBI" id="CHEBI:59789"/>
    </ligand>
</feature>
<keyword evidence="4 9" id="KW-0808">Transferase</keyword>
<dbReference type="PROSITE" id="PS51687">
    <property type="entry name" value="SAM_MT_RNA_M5U"/>
    <property type="match status" value="1"/>
</dbReference>
<dbReference type="GO" id="GO:0005506">
    <property type="term" value="F:iron ion binding"/>
    <property type="evidence" value="ECO:0007669"/>
    <property type="project" value="UniProtKB-UniRule"/>
</dbReference>
<dbReference type="PROSITE" id="PS01230">
    <property type="entry name" value="TRMA_1"/>
    <property type="match status" value="1"/>
</dbReference>
<keyword evidence="2 9" id="KW-0698">rRNA processing</keyword>
<feature type="binding site" evidence="9 10">
    <location>
        <position position="356"/>
    </location>
    <ligand>
        <name>S-adenosyl-L-methionine</name>
        <dbReference type="ChEBI" id="CHEBI:59789"/>
    </ligand>
</feature>
<evidence type="ECO:0000256" key="7">
    <source>
        <dbReference type="ARBA" id="ARBA00023004"/>
    </source>
</evidence>
<dbReference type="InterPro" id="IPR012340">
    <property type="entry name" value="NA-bd_OB-fold"/>
</dbReference>
<evidence type="ECO:0000256" key="10">
    <source>
        <dbReference type="PROSITE-ProRule" id="PRU01024"/>
    </source>
</evidence>
<keyword evidence="8 9" id="KW-0411">Iron-sulfur</keyword>
<evidence type="ECO:0000256" key="9">
    <source>
        <dbReference type="HAMAP-Rule" id="MF_01010"/>
    </source>
</evidence>
<dbReference type="PROSITE" id="PS50926">
    <property type="entry name" value="TRAM"/>
    <property type="match status" value="1"/>
</dbReference>
<dbReference type="Pfam" id="PF05958">
    <property type="entry name" value="tRNA_U5-meth_tr"/>
    <property type="match status" value="1"/>
</dbReference>
<organism evidence="13 14">
    <name type="scientific">Moraxella lacunata</name>
    <dbReference type="NCBI Taxonomy" id="477"/>
    <lineage>
        <taxon>Bacteria</taxon>
        <taxon>Pseudomonadati</taxon>
        <taxon>Pseudomonadota</taxon>
        <taxon>Gammaproteobacteria</taxon>
        <taxon>Moraxellales</taxon>
        <taxon>Moraxellaceae</taxon>
        <taxon>Moraxella</taxon>
    </lineage>
</organism>
<dbReference type="SUPFAM" id="SSF53335">
    <property type="entry name" value="S-adenosyl-L-methionine-dependent methyltransferases"/>
    <property type="match status" value="1"/>
</dbReference>
<feature type="binding site" evidence="9 10">
    <location>
        <position position="332"/>
    </location>
    <ligand>
        <name>S-adenosyl-L-methionine</name>
        <dbReference type="ChEBI" id="CHEBI:59789"/>
    </ligand>
</feature>
<feature type="binding site" evidence="9">
    <location>
        <position position="92"/>
    </location>
    <ligand>
        <name>[4Fe-4S] cluster</name>
        <dbReference type="ChEBI" id="CHEBI:49883"/>
    </ligand>
</feature>
<evidence type="ECO:0000256" key="11">
    <source>
        <dbReference type="PROSITE-ProRule" id="PRU10015"/>
    </source>
</evidence>
<protein>
    <recommendedName>
        <fullName evidence="9">23S rRNA (uracil(1939)-C(5))-methyltransferase RlmD</fullName>
        <ecNumber evidence="9">2.1.1.190</ecNumber>
    </recommendedName>
    <alternativeName>
        <fullName evidence="9">23S rRNA(m5U1939)-methyltransferase</fullName>
    </alternativeName>
</protein>
<dbReference type="GO" id="GO:0051539">
    <property type="term" value="F:4 iron, 4 sulfur cluster binding"/>
    <property type="evidence" value="ECO:0007669"/>
    <property type="project" value="UniProtKB-KW"/>
</dbReference>
<accession>A0A1B8Q743</accession>
<dbReference type="CDD" id="cd02440">
    <property type="entry name" value="AdoMet_MTases"/>
    <property type="match status" value="1"/>
</dbReference>
<feature type="active site" description="Nucleophile" evidence="9 10">
    <location>
        <position position="429"/>
    </location>
</feature>